<dbReference type="OrthoDB" id="5327978at2759"/>
<proteinExistence type="predicted"/>
<dbReference type="EMBL" id="MU005649">
    <property type="protein sequence ID" value="KAF2675751.1"/>
    <property type="molecule type" value="Genomic_DNA"/>
</dbReference>
<dbReference type="PANTHER" id="PTHR31382:SF1">
    <property type="entry name" value="SODIUM ION_PROTON EXCHANGER (EUROFUNG)"/>
    <property type="match status" value="1"/>
</dbReference>
<dbReference type="GO" id="GO:0005886">
    <property type="term" value="C:plasma membrane"/>
    <property type="evidence" value="ECO:0007669"/>
    <property type="project" value="InterPro"/>
</dbReference>
<evidence type="ECO:0000313" key="4">
    <source>
        <dbReference type="Proteomes" id="UP000799291"/>
    </source>
</evidence>
<gene>
    <name evidence="3" type="ORF">K458DRAFT_410998</name>
</gene>
<name>A0A6G1ICQ7_9PLEO</name>
<keyword evidence="2" id="KW-1133">Transmembrane helix</keyword>
<evidence type="ECO:0000313" key="3">
    <source>
        <dbReference type="EMBL" id="KAF2675751.1"/>
    </source>
</evidence>
<dbReference type="AlphaFoldDB" id="A0A6G1ICQ7"/>
<keyword evidence="2" id="KW-0812">Transmembrane</keyword>
<organism evidence="3 4">
    <name type="scientific">Lentithecium fluviatile CBS 122367</name>
    <dbReference type="NCBI Taxonomy" id="1168545"/>
    <lineage>
        <taxon>Eukaryota</taxon>
        <taxon>Fungi</taxon>
        <taxon>Dikarya</taxon>
        <taxon>Ascomycota</taxon>
        <taxon>Pezizomycotina</taxon>
        <taxon>Dothideomycetes</taxon>
        <taxon>Pleosporomycetidae</taxon>
        <taxon>Pleosporales</taxon>
        <taxon>Massarineae</taxon>
        <taxon>Lentitheciaceae</taxon>
        <taxon>Lentithecium</taxon>
    </lineage>
</organism>
<feature type="region of interest" description="Disordered" evidence="1">
    <location>
        <begin position="191"/>
        <end position="214"/>
    </location>
</feature>
<feature type="transmembrane region" description="Helical" evidence="2">
    <location>
        <begin position="37"/>
        <end position="65"/>
    </location>
</feature>
<keyword evidence="2" id="KW-0472">Membrane</keyword>
<protein>
    <submittedName>
        <fullName evidence="3">Uncharacterized protein</fullName>
    </submittedName>
</protein>
<evidence type="ECO:0000256" key="2">
    <source>
        <dbReference type="SAM" id="Phobius"/>
    </source>
</evidence>
<feature type="transmembrane region" description="Helical" evidence="2">
    <location>
        <begin position="77"/>
        <end position="99"/>
    </location>
</feature>
<dbReference type="Proteomes" id="UP000799291">
    <property type="component" value="Unassembled WGS sequence"/>
</dbReference>
<feature type="compositionally biased region" description="Low complexity" evidence="1">
    <location>
        <begin position="204"/>
        <end position="214"/>
    </location>
</feature>
<reference evidence="3" key="1">
    <citation type="journal article" date="2020" name="Stud. Mycol.">
        <title>101 Dothideomycetes genomes: a test case for predicting lifestyles and emergence of pathogens.</title>
        <authorList>
            <person name="Haridas S."/>
            <person name="Albert R."/>
            <person name="Binder M."/>
            <person name="Bloem J."/>
            <person name="Labutti K."/>
            <person name="Salamov A."/>
            <person name="Andreopoulos B."/>
            <person name="Baker S."/>
            <person name="Barry K."/>
            <person name="Bills G."/>
            <person name="Bluhm B."/>
            <person name="Cannon C."/>
            <person name="Castanera R."/>
            <person name="Culley D."/>
            <person name="Daum C."/>
            <person name="Ezra D."/>
            <person name="Gonzalez J."/>
            <person name="Henrissat B."/>
            <person name="Kuo A."/>
            <person name="Liang C."/>
            <person name="Lipzen A."/>
            <person name="Lutzoni F."/>
            <person name="Magnuson J."/>
            <person name="Mondo S."/>
            <person name="Nolan M."/>
            <person name="Ohm R."/>
            <person name="Pangilinan J."/>
            <person name="Park H.-J."/>
            <person name="Ramirez L."/>
            <person name="Alfaro M."/>
            <person name="Sun H."/>
            <person name="Tritt A."/>
            <person name="Yoshinaga Y."/>
            <person name="Zwiers L.-H."/>
            <person name="Turgeon B."/>
            <person name="Goodwin S."/>
            <person name="Spatafora J."/>
            <person name="Crous P."/>
            <person name="Grigoriev I."/>
        </authorList>
    </citation>
    <scope>NUCLEOTIDE SEQUENCE</scope>
    <source>
        <strain evidence="3">CBS 122367</strain>
    </source>
</reference>
<dbReference type="GO" id="GO:0036376">
    <property type="term" value="P:sodium ion export across plasma membrane"/>
    <property type="evidence" value="ECO:0007669"/>
    <property type="project" value="InterPro"/>
</dbReference>
<accession>A0A6G1ICQ7</accession>
<evidence type="ECO:0000256" key="1">
    <source>
        <dbReference type="SAM" id="MobiDB-lite"/>
    </source>
</evidence>
<keyword evidence="4" id="KW-1185">Reference proteome</keyword>
<dbReference type="GO" id="GO:0120029">
    <property type="term" value="P:proton export across plasma membrane"/>
    <property type="evidence" value="ECO:0007669"/>
    <property type="project" value="InterPro"/>
</dbReference>
<feature type="transmembrane region" description="Helical" evidence="2">
    <location>
        <begin position="119"/>
        <end position="141"/>
    </location>
</feature>
<dbReference type="InterPro" id="IPR004712">
    <property type="entry name" value="Na+/H+_antiporter_fungi"/>
</dbReference>
<dbReference type="GO" id="GO:0042391">
    <property type="term" value="P:regulation of membrane potential"/>
    <property type="evidence" value="ECO:0007669"/>
    <property type="project" value="InterPro"/>
</dbReference>
<dbReference type="PANTHER" id="PTHR31382">
    <property type="entry name" value="NA(+)/H(+) ANTIPORTER"/>
    <property type="match status" value="1"/>
</dbReference>
<dbReference type="GO" id="GO:0015385">
    <property type="term" value="F:sodium:proton antiporter activity"/>
    <property type="evidence" value="ECO:0007669"/>
    <property type="project" value="InterPro"/>
</dbReference>
<sequence length="214" mass="24770">MRLNWAIFIFFRATCPWKYFAPSTHGKWQAGIGTLTFWGLICLSIAILALRRLPVVLCLYGAGLLTPNVQSLIEALFMGYFGPIGVSAIFYLHVAMWYLERGIRRPGGSEGELREDVEALFYVISSVIVHGLSIFSCRAWVWVMYHSRLWRNAVQEKHAFHVRQLWRHEVAAVKHFRWKSKLEGEDEATRRAMLEEHPPPRTPNPTFRRVGLET</sequence>